<proteinExistence type="predicted"/>
<evidence type="ECO:0000313" key="1">
    <source>
        <dbReference type="EMBL" id="RMS29398.1"/>
    </source>
</evidence>
<comment type="caution">
    <text evidence="1">The sequence shown here is derived from an EMBL/GenBank/DDBJ whole genome shotgun (WGS) entry which is preliminary data.</text>
</comment>
<dbReference type="AlphaFoldDB" id="A0A3M5BYM0"/>
<evidence type="ECO:0000313" key="2">
    <source>
        <dbReference type="Proteomes" id="UP000269801"/>
    </source>
</evidence>
<protein>
    <submittedName>
        <fullName evidence="1">Uncharacterized protein</fullName>
    </submittedName>
</protein>
<sequence>NQRLPKVELMKKTQALQQQLTQLREHNMHLTYVIREIQSRYQTLASLPPSVVKERHALDMNEIFSILAGLGVVLEYV</sequence>
<dbReference type="Proteomes" id="UP000269801">
    <property type="component" value="Unassembled WGS sequence"/>
</dbReference>
<name>A0A3M5BYM0_PSESS</name>
<feature type="non-terminal residue" evidence="1">
    <location>
        <position position="1"/>
    </location>
</feature>
<organism evidence="1 2">
    <name type="scientific">Pseudomonas savastanoi</name>
    <name type="common">Pseudomonas syringae pv. savastanoi</name>
    <dbReference type="NCBI Taxonomy" id="29438"/>
    <lineage>
        <taxon>Bacteria</taxon>
        <taxon>Pseudomonadati</taxon>
        <taxon>Pseudomonadota</taxon>
        <taxon>Gammaproteobacteria</taxon>
        <taxon>Pseudomonadales</taxon>
        <taxon>Pseudomonadaceae</taxon>
        <taxon>Pseudomonas</taxon>
    </lineage>
</organism>
<gene>
    <name evidence="1" type="ORF">ALP70_03169</name>
</gene>
<accession>A0A3M5BYM0</accession>
<dbReference type="EMBL" id="RBSL01000114">
    <property type="protein sequence ID" value="RMS29398.1"/>
    <property type="molecule type" value="Genomic_DNA"/>
</dbReference>
<reference evidence="1 2" key="1">
    <citation type="submission" date="2018-08" db="EMBL/GenBank/DDBJ databases">
        <title>Recombination of ecologically and evolutionarily significant loci maintains genetic cohesion in the Pseudomonas syringae species complex.</title>
        <authorList>
            <person name="Dillon M."/>
            <person name="Thakur S."/>
            <person name="Almeida R.N.D."/>
            <person name="Weir B.S."/>
            <person name="Guttman D.S."/>
        </authorList>
    </citation>
    <scope>NUCLEOTIDE SEQUENCE [LARGE SCALE GENOMIC DNA]</scope>
    <source>
        <strain evidence="1 2">ICMP 13685</strain>
    </source>
</reference>